<evidence type="ECO:0000256" key="2">
    <source>
        <dbReference type="ARBA" id="ARBA00022475"/>
    </source>
</evidence>
<evidence type="ECO:0000256" key="3">
    <source>
        <dbReference type="ARBA" id="ARBA00022692"/>
    </source>
</evidence>
<sequence length="340" mass="38600">MKFKAPDLDAIKRYFLEHPFWIGLLKYSKENSFIGFDGVPIHDVVVFTYNELMRDDLFTRANSVAFSFFLSLFPSMLTLFTLLPFALDIMVIWFPQLDDFNTVMYEEIKRVMPGQAGDIVFGFVQEITNQPKLGLLSFGFLLAIYFSTNGMIALMQAFEKSYVRVFKQRNVIRKRIVATGLTFLIGLFIVASTVFVILGNSIIEWMTDVVGIGAVTAFMVNVLRWLVMLLLYYATIGSLYRFGASTIKRFSYFSPGVTLATVLSLATSVAFSFYVDGFNRYDTYAKFYGSIATIIIIMLWLQLNALILIIGFELNAAIAVRRDLTRAPKADQLDESGEEE</sequence>
<feature type="transmembrane region" description="Helical" evidence="6">
    <location>
        <begin position="287"/>
        <end position="312"/>
    </location>
</feature>
<keyword evidence="3 6" id="KW-0812">Transmembrane</keyword>
<feature type="transmembrane region" description="Helical" evidence="6">
    <location>
        <begin position="176"/>
        <end position="203"/>
    </location>
</feature>
<dbReference type="NCBIfam" id="TIGR00765">
    <property type="entry name" value="yihY_not_rbn"/>
    <property type="match status" value="1"/>
</dbReference>
<dbReference type="Proteomes" id="UP000770785">
    <property type="component" value="Unassembled WGS sequence"/>
</dbReference>
<dbReference type="Pfam" id="PF03631">
    <property type="entry name" value="Virul_fac_BrkB"/>
    <property type="match status" value="1"/>
</dbReference>
<dbReference type="EMBL" id="JAATJH010000003">
    <property type="protein sequence ID" value="NJC26807.1"/>
    <property type="molecule type" value="Genomic_DNA"/>
</dbReference>
<evidence type="ECO:0000256" key="1">
    <source>
        <dbReference type="ARBA" id="ARBA00004651"/>
    </source>
</evidence>
<comment type="caution">
    <text evidence="7">The sequence shown here is derived from an EMBL/GenBank/DDBJ whole genome shotgun (WGS) entry which is preliminary data.</text>
</comment>
<organism evidence="7 8">
    <name type="scientific">Neolewinella antarctica</name>
    <dbReference type="NCBI Taxonomy" id="442734"/>
    <lineage>
        <taxon>Bacteria</taxon>
        <taxon>Pseudomonadati</taxon>
        <taxon>Bacteroidota</taxon>
        <taxon>Saprospiria</taxon>
        <taxon>Saprospirales</taxon>
        <taxon>Lewinellaceae</taxon>
        <taxon>Neolewinella</taxon>
    </lineage>
</organism>
<feature type="transmembrane region" description="Helical" evidence="6">
    <location>
        <begin position="252"/>
        <end position="275"/>
    </location>
</feature>
<reference evidence="7 8" key="1">
    <citation type="submission" date="2020-03" db="EMBL/GenBank/DDBJ databases">
        <title>Genomic Encyclopedia of Type Strains, Phase IV (KMG-IV): sequencing the most valuable type-strain genomes for metagenomic binning, comparative biology and taxonomic classification.</title>
        <authorList>
            <person name="Goeker M."/>
        </authorList>
    </citation>
    <scope>NUCLEOTIDE SEQUENCE [LARGE SCALE GENOMIC DNA]</scope>
    <source>
        <strain evidence="7 8">DSM 105096</strain>
    </source>
</reference>
<protein>
    <submittedName>
        <fullName evidence="7">Membrane protein</fullName>
    </submittedName>
</protein>
<dbReference type="InterPro" id="IPR017039">
    <property type="entry name" value="Virul_fac_BrkB"/>
</dbReference>
<proteinExistence type="predicted"/>
<evidence type="ECO:0000256" key="5">
    <source>
        <dbReference type="ARBA" id="ARBA00023136"/>
    </source>
</evidence>
<feature type="transmembrane region" description="Helical" evidence="6">
    <location>
        <begin position="64"/>
        <end position="94"/>
    </location>
</feature>
<keyword evidence="5 6" id="KW-0472">Membrane</keyword>
<dbReference type="PIRSF" id="PIRSF035875">
    <property type="entry name" value="RNase_BN"/>
    <property type="match status" value="1"/>
</dbReference>
<evidence type="ECO:0000313" key="7">
    <source>
        <dbReference type="EMBL" id="NJC26807.1"/>
    </source>
</evidence>
<feature type="transmembrane region" description="Helical" evidence="6">
    <location>
        <begin position="133"/>
        <end position="155"/>
    </location>
</feature>
<dbReference type="PANTHER" id="PTHR30213">
    <property type="entry name" value="INNER MEMBRANE PROTEIN YHJD"/>
    <property type="match status" value="1"/>
</dbReference>
<name>A0ABX0XDH4_9BACT</name>
<accession>A0ABX0XDH4</accession>
<evidence type="ECO:0000256" key="6">
    <source>
        <dbReference type="SAM" id="Phobius"/>
    </source>
</evidence>
<evidence type="ECO:0000313" key="8">
    <source>
        <dbReference type="Proteomes" id="UP000770785"/>
    </source>
</evidence>
<evidence type="ECO:0000256" key="4">
    <source>
        <dbReference type="ARBA" id="ARBA00022989"/>
    </source>
</evidence>
<gene>
    <name evidence="7" type="ORF">GGR27_002317</name>
</gene>
<dbReference type="PANTHER" id="PTHR30213:SF0">
    <property type="entry name" value="UPF0761 MEMBRANE PROTEIN YIHY"/>
    <property type="match status" value="1"/>
</dbReference>
<feature type="transmembrane region" description="Helical" evidence="6">
    <location>
        <begin position="209"/>
        <end position="232"/>
    </location>
</feature>
<keyword evidence="8" id="KW-1185">Reference proteome</keyword>
<keyword evidence="4 6" id="KW-1133">Transmembrane helix</keyword>
<keyword evidence="2" id="KW-1003">Cell membrane</keyword>
<dbReference type="RefSeq" id="WP_168037566.1">
    <property type="nucleotide sequence ID" value="NZ_JAATJH010000003.1"/>
</dbReference>
<comment type="subcellular location">
    <subcellularLocation>
        <location evidence="1">Cell membrane</location>
        <topology evidence="1">Multi-pass membrane protein</topology>
    </subcellularLocation>
</comment>